<keyword evidence="2" id="KW-1133">Transmembrane helix</keyword>
<dbReference type="WBParaSite" id="Pan_g5012.t1">
    <property type="protein sequence ID" value="Pan_g5012.t1"/>
    <property type="gene ID" value="Pan_g5012"/>
</dbReference>
<name>A0A7E4ZZA5_PANRE</name>
<evidence type="ECO:0000256" key="1">
    <source>
        <dbReference type="SAM" id="MobiDB-lite"/>
    </source>
</evidence>
<keyword evidence="2" id="KW-0472">Membrane</keyword>
<dbReference type="AlphaFoldDB" id="A0A7E4ZZA5"/>
<feature type="transmembrane region" description="Helical" evidence="2">
    <location>
        <begin position="73"/>
        <end position="93"/>
    </location>
</feature>
<sequence>MPSEGSDSPEVEPSSFSKVKSKVYNSTRKANHAALHRAWTLYYIITGILFGTLAVSLIVSIFVAFDVSQTSELGFVLICIILESIYIIGHVSLTWFRTHALCFTGMLINFGICLYMIVFMILVIVQTKGFNPLENLMGFAFLLTVLHCLSYLADLNLLRFLHFKQNHWLGKRLFGSFARRKNAQPEAPSPPELPEYSMTVKEDTTEGSSNESVKRPVSKSQDQRVSAGVDQIQTVGHYPADKNPFTDSDAIGASTNNSPMPSQMARTDPFDTEYALSEGASSGPASEYLIDCQDIIPEPTAVFTDLDRPQYRYFGGGRGFPAAQMIKTPVQSRAKQMEYVAEIENQWTSPAYPLPPARSTLHRFPPPNPSVLAKKSVLPVPEYVERADFISRLQETAFY</sequence>
<feature type="transmembrane region" description="Helical" evidence="2">
    <location>
        <begin position="136"/>
        <end position="158"/>
    </location>
</feature>
<proteinExistence type="predicted"/>
<reference evidence="3" key="1">
    <citation type="journal article" date="2013" name="Genetics">
        <title>The draft genome and transcriptome of Panagrellus redivivus are shaped by the harsh demands of a free-living lifestyle.</title>
        <authorList>
            <person name="Srinivasan J."/>
            <person name="Dillman A.R."/>
            <person name="Macchietto M.G."/>
            <person name="Heikkinen L."/>
            <person name="Lakso M."/>
            <person name="Fracchia K.M."/>
            <person name="Antoshechkin I."/>
            <person name="Mortazavi A."/>
            <person name="Wong G."/>
            <person name="Sternberg P.W."/>
        </authorList>
    </citation>
    <scope>NUCLEOTIDE SEQUENCE [LARGE SCALE GENOMIC DNA]</scope>
    <source>
        <strain evidence="3">MT8872</strain>
    </source>
</reference>
<reference evidence="4" key="2">
    <citation type="submission" date="2020-10" db="UniProtKB">
        <authorList>
            <consortium name="WormBaseParasite"/>
        </authorList>
    </citation>
    <scope>IDENTIFICATION</scope>
</reference>
<feature type="transmembrane region" description="Helical" evidence="2">
    <location>
        <begin position="41"/>
        <end position="67"/>
    </location>
</feature>
<evidence type="ECO:0000313" key="4">
    <source>
        <dbReference type="WBParaSite" id="Pan_g5012.t1"/>
    </source>
</evidence>
<keyword evidence="3" id="KW-1185">Reference proteome</keyword>
<accession>A0A7E4ZZA5</accession>
<keyword evidence="2" id="KW-0812">Transmembrane</keyword>
<organism evidence="3 4">
    <name type="scientific">Panagrellus redivivus</name>
    <name type="common">Microworm</name>
    <dbReference type="NCBI Taxonomy" id="6233"/>
    <lineage>
        <taxon>Eukaryota</taxon>
        <taxon>Metazoa</taxon>
        <taxon>Ecdysozoa</taxon>
        <taxon>Nematoda</taxon>
        <taxon>Chromadorea</taxon>
        <taxon>Rhabditida</taxon>
        <taxon>Tylenchina</taxon>
        <taxon>Panagrolaimomorpha</taxon>
        <taxon>Panagrolaimoidea</taxon>
        <taxon>Panagrolaimidae</taxon>
        <taxon>Panagrellus</taxon>
    </lineage>
</organism>
<evidence type="ECO:0000256" key="2">
    <source>
        <dbReference type="SAM" id="Phobius"/>
    </source>
</evidence>
<evidence type="ECO:0000313" key="3">
    <source>
        <dbReference type="Proteomes" id="UP000492821"/>
    </source>
</evidence>
<feature type="region of interest" description="Disordered" evidence="1">
    <location>
        <begin position="181"/>
        <end position="228"/>
    </location>
</feature>
<feature type="transmembrane region" description="Helical" evidence="2">
    <location>
        <begin position="100"/>
        <end position="124"/>
    </location>
</feature>
<protein>
    <submittedName>
        <fullName evidence="4">MARVEL domain-containing protein</fullName>
    </submittedName>
</protein>
<dbReference type="Proteomes" id="UP000492821">
    <property type="component" value="Unassembled WGS sequence"/>
</dbReference>